<dbReference type="PROSITE" id="PS51257">
    <property type="entry name" value="PROKAR_LIPOPROTEIN"/>
    <property type="match status" value="1"/>
</dbReference>
<evidence type="ECO:0000313" key="3">
    <source>
        <dbReference type="Proteomes" id="UP001231616"/>
    </source>
</evidence>
<keyword evidence="1" id="KW-0732">Signal</keyword>
<dbReference type="Pfam" id="PF07273">
    <property type="entry name" value="DUF1439"/>
    <property type="match status" value="1"/>
</dbReference>
<feature type="chain" id="PRO_5045412428" evidence="1">
    <location>
        <begin position="23"/>
        <end position="187"/>
    </location>
</feature>
<gene>
    <name evidence="2" type="ORF">Q3O60_13110</name>
</gene>
<evidence type="ECO:0000256" key="1">
    <source>
        <dbReference type="SAM" id="SignalP"/>
    </source>
</evidence>
<dbReference type="EMBL" id="JAUZVZ010000020">
    <property type="protein sequence ID" value="MDP4537130.1"/>
    <property type="molecule type" value="Genomic_DNA"/>
</dbReference>
<feature type="signal peptide" evidence="1">
    <location>
        <begin position="1"/>
        <end position="22"/>
    </location>
</feature>
<comment type="caution">
    <text evidence="2">The sequence shown here is derived from an EMBL/GenBank/DDBJ whole genome shotgun (WGS) entry which is preliminary data.</text>
</comment>
<name>A0ABT9H2K2_9GAMM</name>
<protein>
    <submittedName>
        <fullName evidence="2">DUF1439 domain-containing protein</fullName>
    </submittedName>
</protein>
<reference evidence="2 3" key="1">
    <citation type="submission" date="2023-08" db="EMBL/GenBank/DDBJ databases">
        <authorList>
            <person name="Joshi A."/>
            <person name="Thite S."/>
        </authorList>
    </citation>
    <scope>NUCLEOTIDE SEQUENCE [LARGE SCALE GENOMIC DNA]</scope>
    <source>
        <strain evidence="2 3">AC40</strain>
    </source>
</reference>
<dbReference type="Proteomes" id="UP001231616">
    <property type="component" value="Unassembled WGS sequence"/>
</dbReference>
<sequence>MALLRMIVAGMGLMLLAGCAQVSQLASYSVTEQQLQQLMLRQLDQLQQQTRLAGMPVTLAVEDMQVLIGPDNSDSVRLGTKASAVFSAFGLHYPASLALQIEASPYYDSNEQAVYLRNLRLLDSSIDAAGYRGNLAPLSTEVLQLVNVWLQDQPVYRLDDSDPTQRLLMQMPLNMAVQQGRIRFSPR</sequence>
<keyword evidence="3" id="KW-1185">Reference proteome</keyword>
<dbReference type="InterPro" id="IPR010835">
    <property type="entry name" value="DUF1439"/>
</dbReference>
<organism evidence="2 3">
    <name type="scientific">Alkalimonas collagenimarina</name>
    <dbReference type="NCBI Taxonomy" id="400390"/>
    <lineage>
        <taxon>Bacteria</taxon>
        <taxon>Pseudomonadati</taxon>
        <taxon>Pseudomonadota</taxon>
        <taxon>Gammaproteobacteria</taxon>
        <taxon>Alkalimonas</taxon>
    </lineage>
</organism>
<evidence type="ECO:0000313" key="2">
    <source>
        <dbReference type="EMBL" id="MDP4537130.1"/>
    </source>
</evidence>
<accession>A0ABT9H2K2</accession>
<proteinExistence type="predicted"/>
<dbReference type="Gene3D" id="3.15.10.40">
    <property type="entry name" value="Uncharacterised protein PF07273, DUF1439"/>
    <property type="match status" value="1"/>
</dbReference>
<dbReference type="RefSeq" id="WP_305894396.1">
    <property type="nucleotide sequence ID" value="NZ_JAUZVZ010000020.1"/>
</dbReference>